<dbReference type="Proteomes" id="UP000265520">
    <property type="component" value="Unassembled WGS sequence"/>
</dbReference>
<dbReference type="EMBL" id="LXQA010174540">
    <property type="protein sequence ID" value="MCI29722.1"/>
    <property type="molecule type" value="Genomic_DNA"/>
</dbReference>
<dbReference type="AlphaFoldDB" id="A0A392R0W5"/>
<dbReference type="Gene3D" id="2.40.70.10">
    <property type="entry name" value="Acid Proteases"/>
    <property type="match status" value="1"/>
</dbReference>
<sequence length="145" mass="16237">MPNYSKFMKDVLTKRRRTGEFETVALTQECSQMVQGRITQKMNDPGSFTIPCTIGDVYIGRAICDLGASINLMPLYVFKKLGIGAARPTTITLQLADRNICYPQGKIEDVLVKVDKFVFPADFIFMDFTADEDTPILLGRPFLAT</sequence>
<dbReference type="Pfam" id="PF13650">
    <property type="entry name" value="Asp_protease_2"/>
    <property type="match status" value="1"/>
</dbReference>
<evidence type="ECO:0000313" key="2">
    <source>
        <dbReference type="Proteomes" id="UP000265520"/>
    </source>
</evidence>
<accession>A0A392R0W5</accession>
<dbReference type="CDD" id="cd00303">
    <property type="entry name" value="retropepsin_like"/>
    <property type="match status" value="1"/>
</dbReference>
<reference evidence="1 2" key="1">
    <citation type="journal article" date="2018" name="Front. Plant Sci.">
        <title>Red Clover (Trifolium pratense) and Zigzag Clover (T. medium) - A Picture of Genomic Similarities and Differences.</title>
        <authorList>
            <person name="Dluhosova J."/>
            <person name="Istvanek J."/>
            <person name="Nedelnik J."/>
            <person name="Repkova J."/>
        </authorList>
    </citation>
    <scope>NUCLEOTIDE SEQUENCE [LARGE SCALE GENOMIC DNA]</scope>
    <source>
        <strain evidence="2">cv. 10/8</strain>
        <tissue evidence="1">Leaf</tissue>
    </source>
</reference>
<comment type="caution">
    <text evidence="1">The sequence shown here is derived from an EMBL/GenBank/DDBJ whole genome shotgun (WGS) entry which is preliminary data.</text>
</comment>
<name>A0A392R0W5_9FABA</name>
<dbReference type="PANTHER" id="PTHR33067:SF39">
    <property type="entry name" value="TRANSCRIPTION FACTOR INTERACTOR AND REGULATOR CCHC(ZN) FAMILY"/>
    <property type="match status" value="1"/>
</dbReference>
<organism evidence="1 2">
    <name type="scientific">Trifolium medium</name>
    <dbReference type="NCBI Taxonomy" id="97028"/>
    <lineage>
        <taxon>Eukaryota</taxon>
        <taxon>Viridiplantae</taxon>
        <taxon>Streptophyta</taxon>
        <taxon>Embryophyta</taxon>
        <taxon>Tracheophyta</taxon>
        <taxon>Spermatophyta</taxon>
        <taxon>Magnoliopsida</taxon>
        <taxon>eudicotyledons</taxon>
        <taxon>Gunneridae</taxon>
        <taxon>Pentapetalae</taxon>
        <taxon>rosids</taxon>
        <taxon>fabids</taxon>
        <taxon>Fabales</taxon>
        <taxon>Fabaceae</taxon>
        <taxon>Papilionoideae</taxon>
        <taxon>50 kb inversion clade</taxon>
        <taxon>NPAAA clade</taxon>
        <taxon>Hologalegina</taxon>
        <taxon>IRL clade</taxon>
        <taxon>Trifolieae</taxon>
        <taxon>Trifolium</taxon>
    </lineage>
</organism>
<proteinExistence type="predicted"/>
<protein>
    <submittedName>
        <fullName evidence="1">Uncharacterized protein</fullName>
    </submittedName>
</protein>
<dbReference type="InterPro" id="IPR021109">
    <property type="entry name" value="Peptidase_aspartic_dom_sf"/>
</dbReference>
<keyword evidence="2" id="KW-1185">Reference proteome</keyword>
<evidence type="ECO:0000313" key="1">
    <source>
        <dbReference type="EMBL" id="MCI29722.1"/>
    </source>
</evidence>
<dbReference type="PANTHER" id="PTHR33067">
    <property type="entry name" value="RNA-DIRECTED DNA POLYMERASE-RELATED"/>
    <property type="match status" value="1"/>
</dbReference>